<evidence type="ECO:0000256" key="1">
    <source>
        <dbReference type="SAM" id="Phobius"/>
    </source>
</evidence>
<proteinExistence type="predicted"/>
<organism evidence="4 5">
    <name type="scientific">Skermania pinensis</name>
    <dbReference type="NCBI Taxonomy" id="39122"/>
    <lineage>
        <taxon>Bacteria</taxon>
        <taxon>Bacillati</taxon>
        <taxon>Actinomycetota</taxon>
        <taxon>Actinomycetes</taxon>
        <taxon>Mycobacteriales</taxon>
        <taxon>Gordoniaceae</taxon>
        <taxon>Skermania</taxon>
    </lineage>
</organism>
<dbReference type="InterPro" id="IPR003399">
    <property type="entry name" value="Mce/MlaD"/>
</dbReference>
<evidence type="ECO:0000313" key="5">
    <source>
        <dbReference type="Proteomes" id="UP000887023"/>
    </source>
</evidence>
<dbReference type="PANTHER" id="PTHR33371:SF19">
    <property type="entry name" value="MCE-FAMILY PROTEIN MCE4A"/>
    <property type="match status" value="1"/>
</dbReference>
<dbReference type="Pfam" id="PF02470">
    <property type="entry name" value="MlaD"/>
    <property type="match status" value="1"/>
</dbReference>
<dbReference type="RefSeq" id="WP_083529864.1">
    <property type="nucleotide sequence ID" value="NZ_CBCRUZ010000001.1"/>
</dbReference>
<keyword evidence="1" id="KW-0472">Membrane</keyword>
<evidence type="ECO:0000313" key="4">
    <source>
        <dbReference type="EMBL" id="QXQ15369.1"/>
    </source>
</evidence>
<keyword evidence="5" id="KW-1185">Reference proteome</keyword>
<keyword evidence="1" id="KW-1133">Transmembrane helix</keyword>
<sequence>MSILFDLDGRGPSGRALLLRGLAVLIVAVGLLAALLLKTSGYFDEKVEVTAMLQQLGDGVPDRSDVKFRGMLVGTVAGVTPAADGEPNRVLLNLDPTAISGIPETVTARVVPSNVFAVSSVQLVDNGPAPSLQPNAEIPQDTSLSTVQLQSALTKLRQIIAATARIGSQNVVGILATVAQATDRRGSRFVEAGAQLDRITKQFDSLLTSDGGTPTLTMLADSVHGLNTSAPELLDALHHAVLPMRTLADQSGQLTALLTAGASTLGSVDGALDRRTDEISGVIQKLDPVLDVVADGSPTFSPIMLRMKNLSDKWFAEVWNTNTPRGMGRFQFRLTPHMIYTKKDCPRYGELVAPSCSTGPTDTPPEALPPSLDLRNYPEITGADLLGSLPPGVKDMIERSLQGLPTGAESLLGPLLADGPLPAGVAPGGTPLPGLPAALIPAAPVPANAPAGGGR</sequence>
<keyword evidence="1" id="KW-0812">Transmembrane</keyword>
<dbReference type="InterPro" id="IPR024516">
    <property type="entry name" value="Mce_C"/>
</dbReference>
<name>A0ABX8SBY2_9ACTN</name>
<feature type="transmembrane region" description="Helical" evidence="1">
    <location>
        <begin position="17"/>
        <end position="37"/>
    </location>
</feature>
<feature type="domain" description="Mammalian cell entry C-terminal" evidence="3">
    <location>
        <begin position="131"/>
        <end position="348"/>
    </location>
</feature>
<evidence type="ECO:0000259" key="3">
    <source>
        <dbReference type="Pfam" id="PF11887"/>
    </source>
</evidence>
<reference evidence="4" key="1">
    <citation type="submission" date="2021-07" db="EMBL/GenBank/DDBJ databases">
        <title>Candidatus Kaistella beijingensis sp. nov. isolated from a municipal wastewater treatment plant is involved in sludge foaming.</title>
        <authorList>
            <person name="Song Y."/>
            <person name="Liu S.-J."/>
        </authorList>
    </citation>
    <scope>NUCLEOTIDE SEQUENCE</scope>
    <source>
        <strain evidence="4">DSM 43998</strain>
    </source>
</reference>
<dbReference type="Pfam" id="PF11887">
    <property type="entry name" value="Mce4_CUP1"/>
    <property type="match status" value="1"/>
</dbReference>
<dbReference type="InterPro" id="IPR052336">
    <property type="entry name" value="MlaD_Phospholipid_Transporter"/>
</dbReference>
<dbReference type="EMBL" id="CP079105">
    <property type="protein sequence ID" value="QXQ15369.1"/>
    <property type="molecule type" value="Genomic_DNA"/>
</dbReference>
<dbReference type="PANTHER" id="PTHR33371">
    <property type="entry name" value="INTERMEMBRANE PHOSPHOLIPID TRANSPORT SYSTEM BINDING PROTEIN MLAD-RELATED"/>
    <property type="match status" value="1"/>
</dbReference>
<protein>
    <submittedName>
        <fullName evidence="4">MCE family protein</fullName>
    </submittedName>
</protein>
<evidence type="ECO:0000259" key="2">
    <source>
        <dbReference type="Pfam" id="PF02470"/>
    </source>
</evidence>
<accession>A0ABX8SBY2</accession>
<dbReference type="Proteomes" id="UP000887023">
    <property type="component" value="Chromosome"/>
</dbReference>
<feature type="domain" description="Mce/MlaD" evidence="2">
    <location>
        <begin position="46"/>
        <end position="124"/>
    </location>
</feature>
<gene>
    <name evidence="4" type="ORF">KV203_08695</name>
</gene>